<organism evidence="3 4">
    <name type="scientific">Streptomyces cinnamoneus</name>
    <name type="common">Streptoverticillium cinnamoneum</name>
    <dbReference type="NCBI Taxonomy" id="53446"/>
    <lineage>
        <taxon>Bacteria</taxon>
        <taxon>Bacillati</taxon>
        <taxon>Actinomycetota</taxon>
        <taxon>Actinomycetes</taxon>
        <taxon>Kitasatosporales</taxon>
        <taxon>Streptomycetaceae</taxon>
        <taxon>Streptomyces</taxon>
        <taxon>Streptomyces cinnamoneus group</taxon>
    </lineage>
</organism>
<evidence type="ECO:0000256" key="1">
    <source>
        <dbReference type="SAM" id="MobiDB-lite"/>
    </source>
</evidence>
<dbReference type="Proteomes" id="UP000646244">
    <property type="component" value="Unassembled WGS sequence"/>
</dbReference>
<dbReference type="InterPro" id="IPR015943">
    <property type="entry name" value="WD40/YVTN_repeat-like_dom_sf"/>
</dbReference>
<dbReference type="Gene3D" id="2.140.10.10">
    <property type="entry name" value="Quinoprotein alcohol dehydrogenase-like superfamily"/>
    <property type="match status" value="1"/>
</dbReference>
<dbReference type="AlphaFoldDB" id="A0A918WQ34"/>
<dbReference type="Gene3D" id="2.130.10.10">
    <property type="entry name" value="YVTN repeat-like/Quinoprotein amine dehydrogenase"/>
    <property type="match status" value="1"/>
</dbReference>
<name>A0A918WQ34_STRCJ</name>
<dbReference type="Pfam" id="PF13360">
    <property type="entry name" value="PQQ_2"/>
    <property type="match status" value="1"/>
</dbReference>
<comment type="caution">
    <text evidence="3">The sequence shown here is derived from an EMBL/GenBank/DDBJ whole genome shotgun (WGS) entry which is preliminary data.</text>
</comment>
<evidence type="ECO:0000259" key="2">
    <source>
        <dbReference type="Pfam" id="PF13360"/>
    </source>
</evidence>
<dbReference type="InterPro" id="IPR002372">
    <property type="entry name" value="PQQ_rpt_dom"/>
</dbReference>
<evidence type="ECO:0000313" key="4">
    <source>
        <dbReference type="Proteomes" id="UP000646244"/>
    </source>
</evidence>
<evidence type="ECO:0000313" key="3">
    <source>
        <dbReference type="EMBL" id="GHC73128.1"/>
    </source>
</evidence>
<dbReference type="PANTHER" id="PTHR34512">
    <property type="entry name" value="CELL SURFACE PROTEIN"/>
    <property type="match status" value="1"/>
</dbReference>
<accession>A0A918WQ34</accession>
<reference evidence="3" key="2">
    <citation type="submission" date="2020-09" db="EMBL/GenBank/DDBJ databases">
        <authorList>
            <person name="Sun Q."/>
            <person name="Ohkuma M."/>
        </authorList>
    </citation>
    <scope>NUCLEOTIDE SEQUENCE</scope>
    <source>
        <strain evidence="3">JCM 4633</strain>
    </source>
</reference>
<feature type="domain" description="Pyrrolo-quinoline quinone repeat" evidence="2">
    <location>
        <begin position="159"/>
        <end position="278"/>
    </location>
</feature>
<dbReference type="EMBL" id="BMVB01000038">
    <property type="protein sequence ID" value="GHC73128.1"/>
    <property type="molecule type" value="Genomic_DNA"/>
</dbReference>
<gene>
    <name evidence="3" type="ORF">GCM10010507_60500</name>
</gene>
<reference evidence="3" key="1">
    <citation type="journal article" date="2014" name="Int. J. Syst. Evol. Microbiol.">
        <title>Complete genome sequence of Corynebacterium casei LMG S-19264T (=DSM 44701T), isolated from a smear-ripened cheese.</title>
        <authorList>
            <consortium name="US DOE Joint Genome Institute (JGI-PGF)"/>
            <person name="Walter F."/>
            <person name="Albersmeier A."/>
            <person name="Kalinowski J."/>
            <person name="Ruckert C."/>
        </authorList>
    </citation>
    <scope>NUCLEOTIDE SEQUENCE</scope>
    <source>
        <strain evidence="3">JCM 4633</strain>
    </source>
</reference>
<sequence>MVCAVTALTLVTGCGRDISSPESRGSRDSGAPDLKAPMTSYDPPRTFGKPGVPLPKEAGFGPSSDIWGSALGGRLPVTLYKTWAYIASPYDLQAVNTDNGRVTTVLPQHEALVEPEDRITEELSGPPLLASVGGRSQIIVPFGIQIPGSGTTAATRTLELTAVDADSAAQQWRTQLQLPDWARRAYGKLAVTMVGGQGSTAVVKVANSYHSTAYAIDLETHRVLWQQDLAAMAVTGGNIAVFDRDTGETRLRTVDLLTGETTWTDTGTAHQVNASVAGPNVLHYSGNDYKSGHEFTKFLNARTGELLNNVENLARVTCTYDGKATTVCSGKTGDFENPDQVFAVDATTGKLLWKLPDTTANRVAPSITTAWNGRVYGTTRNGPVALDARTGADTTPGPGLAPVLVNGYTGLAIDGRTVTAHRTTS</sequence>
<dbReference type="SUPFAM" id="SSF50998">
    <property type="entry name" value="Quinoprotein alcohol dehydrogenase-like"/>
    <property type="match status" value="1"/>
</dbReference>
<feature type="region of interest" description="Disordered" evidence="1">
    <location>
        <begin position="16"/>
        <end position="50"/>
    </location>
</feature>
<dbReference type="InterPro" id="IPR011047">
    <property type="entry name" value="Quinoprotein_ADH-like_sf"/>
</dbReference>
<dbReference type="PANTHER" id="PTHR34512:SF30">
    <property type="entry name" value="OUTER MEMBRANE PROTEIN ASSEMBLY FACTOR BAMB"/>
    <property type="match status" value="1"/>
</dbReference>
<protein>
    <recommendedName>
        <fullName evidence="2">Pyrrolo-quinoline quinone repeat domain-containing protein</fullName>
    </recommendedName>
</protein>
<proteinExistence type="predicted"/>